<name>A0A7C5HGE8_UNCW3</name>
<protein>
    <submittedName>
        <fullName evidence="4">MBL fold metallo-hydrolase</fullName>
    </submittedName>
</protein>
<dbReference type="SMART" id="SM01027">
    <property type="entry name" value="Beta-Casp"/>
    <property type="match status" value="1"/>
</dbReference>
<comment type="caution">
    <text evidence="4">The sequence shown here is derived from an EMBL/GenBank/DDBJ whole genome shotgun (WGS) entry which is preliminary data.</text>
</comment>
<evidence type="ECO:0000313" key="4">
    <source>
        <dbReference type="EMBL" id="HHE04973.1"/>
    </source>
</evidence>
<dbReference type="SUPFAM" id="SSF56281">
    <property type="entry name" value="Metallo-hydrolase/oxidoreductase"/>
    <property type="match status" value="1"/>
</dbReference>
<dbReference type="GO" id="GO:0016787">
    <property type="term" value="F:hydrolase activity"/>
    <property type="evidence" value="ECO:0007669"/>
    <property type="project" value="UniProtKB-KW"/>
</dbReference>
<reference evidence="4" key="1">
    <citation type="journal article" date="2020" name="mSystems">
        <title>Genome- and Community-Level Interaction Insights into Carbon Utilization and Element Cycling Functions of Hydrothermarchaeota in Hydrothermal Sediment.</title>
        <authorList>
            <person name="Zhou Z."/>
            <person name="Liu Y."/>
            <person name="Xu W."/>
            <person name="Pan J."/>
            <person name="Luo Z.H."/>
            <person name="Li M."/>
        </authorList>
    </citation>
    <scope>NUCLEOTIDE SEQUENCE [LARGE SCALE GENOMIC DNA]</scope>
    <source>
        <strain evidence="4">HyVt-74</strain>
    </source>
</reference>
<dbReference type="PANTHER" id="PTHR11203:SF37">
    <property type="entry name" value="INTEGRATOR COMPLEX SUBUNIT 11"/>
    <property type="match status" value="1"/>
</dbReference>
<dbReference type="AlphaFoldDB" id="A0A7C5HGE8"/>
<feature type="domain" description="Beta-Casp" evidence="3">
    <location>
        <begin position="245"/>
        <end position="327"/>
    </location>
</feature>
<dbReference type="Gene3D" id="3.40.50.10890">
    <property type="match status" value="1"/>
</dbReference>
<dbReference type="EMBL" id="DRTB01000210">
    <property type="protein sequence ID" value="HHE04973.1"/>
    <property type="molecule type" value="Genomic_DNA"/>
</dbReference>
<proteinExistence type="predicted"/>
<feature type="non-terminal residue" evidence="4">
    <location>
        <position position="328"/>
    </location>
</feature>
<organism evidence="4">
    <name type="scientific">candidate division WOR-3 bacterium</name>
    <dbReference type="NCBI Taxonomy" id="2052148"/>
    <lineage>
        <taxon>Bacteria</taxon>
        <taxon>Bacteria division WOR-3</taxon>
    </lineage>
</organism>
<dbReference type="SMART" id="SM00849">
    <property type="entry name" value="Lactamase_B"/>
    <property type="match status" value="1"/>
</dbReference>
<dbReference type="InterPro" id="IPR022712">
    <property type="entry name" value="Beta_Casp"/>
</dbReference>
<feature type="domain" description="Metallo-beta-lactamase" evidence="2">
    <location>
        <begin position="13"/>
        <end position="233"/>
    </location>
</feature>
<dbReference type="InterPro" id="IPR050698">
    <property type="entry name" value="MBL"/>
</dbReference>
<dbReference type="Pfam" id="PF10996">
    <property type="entry name" value="Beta-Casp"/>
    <property type="match status" value="1"/>
</dbReference>
<dbReference type="GO" id="GO:0004521">
    <property type="term" value="F:RNA endonuclease activity"/>
    <property type="evidence" value="ECO:0007669"/>
    <property type="project" value="TreeGrafter"/>
</dbReference>
<evidence type="ECO:0000259" key="2">
    <source>
        <dbReference type="SMART" id="SM00849"/>
    </source>
</evidence>
<dbReference type="InterPro" id="IPR001279">
    <property type="entry name" value="Metallo-B-lactamas"/>
</dbReference>
<dbReference type="CDD" id="cd16295">
    <property type="entry name" value="TTHA0252-CPSF-like_MBL-fold"/>
    <property type="match status" value="1"/>
</dbReference>
<dbReference type="Gene3D" id="3.60.15.10">
    <property type="entry name" value="Ribonuclease Z/Hydroxyacylglutathione hydrolase-like"/>
    <property type="match status" value="1"/>
</dbReference>
<dbReference type="InterPro" id="IPR036866">
    <property type="entry name" value="RibonucZ/Hydroxyglut_hydro"/>
</dbReference>
<dbReference type="PANTHER" id="PTHR11203">
    <property type="entry name" value="CLEAVAGE AND POLYADENYLATION SPECIFICITY FACTOR FAMILY MEMBER"/>
    <property type="match status" value="1"/>
</dbReference>
<sequence>MHIKFFGATREVTGSKFIVETGGKKILFECGMFQGRRKESEEKNRKLPFNAGEIEYMVLSHAHIDHSGSIPNLIKSGFDSEIYATPATVDLLNYMLLDSAHIQERDAEYINKKHKNEGTVEPLYRMTDAEEALEHFSPTNYHQPIERIIRFEYYDAGHILGSAEVLMEVEGKRILFTGDLGRKHLPIIRDPEVPEDVDILIMESTYGNRLHRDIKLADSDVERIVKDAVSKGGKIIIPSFAVERAQEIVYSLNNLIEENRIPPIPIYVDSPLTVDVTEVFMRHTECMDEEAKDILKENRDIFGFHRVHYITDVEESKELNHKEGPMII</sequence>
<dbReference type="Pfam" id="PF00753">
    <property type="entry name" value="Lactamase_B"/>
    <property type="match status" value="1"/>
</dbReference>
<evidence type="ECO:0000259" key="3">
    <source>
        <dbReference type="SMART" id="SM01027"/>
    </source>
</evidence>
<gene>
    <name evidence="4" type="ORF">ENL19_02800</name>
</gene>
<accession>A0A7C5HGE8</accession>
<dbReference type="Proteomes" id="UP000886110">
    <property type="component" value="Unassembled WGS sequence"/>
</dbReference>
<evidence type="ECO:0000256" key="1">
    <source>
        <dbReference type="ARBA" id="ARBA00022801"/>
    </source>
</evidence>
<keyword evidence="1" id="KW-0378">Hydrolase</keyword>